<gene>
    <name evidence="2" type="ORF">NPX36_00415</name>
</gene>
<dbReference type="Proteomes" id="UP001317001">
    <property type="component" value="Chromosome"/>
</dbReference>
<evidence type="ECO:0000313" key="3">
    <source>
        <dbReference type="Proteomes" id="UP001317001"/>
    </source>
</evidence>
<protein>
    <recommendedName>
        <fullName evidence="4">Lipoprotein</fullName>
    </recommendedName>
</protein>
<organism evidence="2 3">
    <name type="scientific">Paenimyroides aestuarii</name>
    <dbReference type="NCBI Taxonomy" id="2968490"/>
    <lineage>
        <taxon>Bacteria</taxon>
        <taxon>Pseudomonadati</taxon>
        <taxon>Bacteroidota</taxon>
        <taxon>Flavobacteriia</taxon>
        <taxon>Flavobacteriales</taxon>
        <taxon>Flavobacteriaceae</taxon>
        <taxon>Paenimyroides</taxon>
    </lineage>
</organism>
<feature type="chain" id="PRO_5045661432" description="Lipoprotein" evidence="1">
    <location>
        <begin position="24"/>
        <end position="297"/>
    </location>
</feature>
<evidence type="ECO:0000313" key="2">
    <source>
        <dbReference type="EMBL" id="UUV21555.1"/>
    </source>
</evidence>
<evidence type="ECO:0000256" key="1">
    <source>
        <dbReference type="SAM" id="SignalP"/>
    </source>
</evidence>
<dbReference type="RefSeq" id="WP_257499480.1">
    <property type="nucleotide sequence ID" value="NZ_CP102382.1"/>
</dbReference>
<proteinExistence type="predicted"/>
<keyword evidence="3" id="KW-1185">Reference proteome</keyword>
<reference evidence="2 3" key="1">
    <citation type="submission" date="2022-08" db="EMBL/GenBank/DDBJ databases">
        <title>Myroides zhujiangensis sp. nov., a novel bacterium isolated from sediment in the Pearl River Estuary.</title>
        <authorList>
            <person name="Cui L."/>
        </authorList>
    </citation>
    <scope>NUCLEOTIDE SEQUENCE [LARGE SCALE GENOMIC DNA]</scope>
    <source>
        <strain evidence="2 3">SCSIO 72103</strain>
    </source>
</reference>
<keyword evidence="1" id="KW-0732">Signal</keyword>
<accession>A0ABY5NSN5</accession>
<sequence>MKKVFLSLAALTFVATGSLTVTSCGGDDSTPVTPVAQDIKLALVTDPADVYAGEAFELSIQEADGTPITGAILYANGEETDIESEDGSFVINGPAGEVTLSAMYNDKMSNEVVVNVQEAVVVPSEGTGTFTYNGTTYDIDNSVVVFRGLFYKDNTQTAVIASWQIESVSGNTTAIARFTTPATPAGGDQYTYEEPTTTNTTGTVTGVFEGTTLAGQSNENVVINFNAPFADPFFVGTYSASSGNINGNPFSLTFDGKTPRVNSSGKSAAKGVANFVSSRNSMNAGKLSVLSNTITVK</sequence>
<name>A0ABY5NSN5_9FLAO</name>
<feature type="signal peptide" evidence="1">
    <location>
        <begin position="1"/>
        <end position="23"/>
    </location>
</feature>
<dbReference type="PROSITE" id="PS51257">
    <property type="entry name" value="PROKAR_LIPOPROTEIN"/>
    <property type="match status" value="1"/>
</dbReference>
<dbReference type="EMBL" id="CP102382">
    <property type="protein sequence ID" value="UUV21555.1"/>
    <property type="molecule type" value="Genomic_DNA"/>
</dbReference>
<evidence type="ECO:0008006" key="4">
    <source>
        <dbReference type="Google" id="ProtNLM"/>
    </source>
</evidence>